<dbReference type="EMBL" id="JARBHA010000009">
    <property type="protein sequence ID" value="KAJ9692988.1"/>
    <property type="molecule type" value="Genomic_DNA"/>
</dbReference>
<dbReference type="PANTHER" id="PTHR12857">
    <property type="entry name" value="CXXC MOTIF CONTAINING ZINC BINDING PROTEIN"/>
    <property type="match status" value="1"/>
</dbReference>
<evidence type="ECO:0000256" key="1">
    <source>
        <dbReference type="ARBA" id="ARBA00007818"/>
    </source>
</evidence>
<evidence type="ECO:0000313" key="4">
    <source>
        <dbReference type="EMBL" id="KAJ9692988.1"/>
    </source>
</evidence>
<dbReference type="AlphaFoldDB" id="A0AA38ZPP0"/>
<gene>
    <name evidence="4" type="ORF">PVL29_011905</name>
</gene>
<dbReference type="PANTHER" id="PTHR12857:SF0">
    <property type="entry name" value="CXXC MOTIF CONTAINING ZINC BINDING PROTEIN"/>
    <property type="match status" value="1"/>
</dbReference>
<dbReference type="SUPFAM" id="SSF141678">
    <property type="entry name" value="MAL13P1.257-like"/>
    <property type="match status" value="1"/>
</dbReference>
<keyword evidence="3" id="KW-0862">Zinc</keyword>
<organism evidence="4 5">
    <name type="scientific">Vitis rotundifolia</name>
    <name type="common">Muscadine grape</name>
    <dbReference type="NCBI Taxonomy" id="103349"/>
    <lineage>
        <taxon>Eukaryota</taxon>
        <taxon>Viridiplantae</taxon>
        <taxon>Streptophyta</taxon>
        <taxon>Embryophyta</taxon>
        <taxon>Tracheophyta</taxon>
        <taxon>Spermatophyta</taxon>
        <taxon>Magnoliopsida</taxon>
        <taxon>eudicotyledons</taxon>
        <taxon>Gunneridae</taxon>
        <taxon>Pentapetalae</taxon>
        <taxon>rosids</taxon>
        <taxon>Vitales</taxon>
        <taxon>Vitaceae</taxon>
        <taxon>Viteae</taxon>
        <taxon>Vitis</taxon>
    </lineage>
</organism>
<keyword evidence="2" id="KW-0479">Metal-binding</keyword>
<evidence type="ECO:0000256" key="3">
    <source>
        <dbReference type="ARBA" id="ARBA00022833"/>
    </source>
</evidence>
<keyword evidence="5" id="KW-1185">Reference proteome</keyword>
<evidence type="ECO:0000256" key="2">
    <source>
        <dbReference type="ARBA" id="ARBA00022723"/>
    </source>
</evidence>
<accession>A0AA38ZPP0</accession>
<sequence length="164" mass="18538">MSKVMLVVSAEMRNIALLQPRASSYDTTINYFFQIKILSICGWVSLEKVCVSLRVKEKPIARNKRRNYNYASLRCDGCDRRGVISLISGHGNPLREHHCREVGLMSFNSDGLILVTYSFNGGWLPVTTSSQEIHVDLVGREYRNVIDENEATITNLEAKFVPKG</sequence>
<reference evidence="4 5" key="1">
    <citation type="journal article" date="2023" name="BMC Biotechnol.">
        <title>Vitis rotundifolia cv Carlos genome sequencing.</title>
        <authorList>
            <person name="Huff M."/>
            <person name="Hulse-Kemp A."/>
            <person name="Scheffler B."/>
            <person name="Youngblood R."/>
            <person name="Simpson S."/>
            <person name="Babiker E."/>
            <person name="Staton M."/>
        </authorList>
    </citation>
    <scope>NUCLEOTIDE SEQUENCE [LARGE SCALE GENOMIC DNA]</scope>
    <source>
        <tissue evidence="4">Leaf</tissue>
    </source>
</reference>
<dbReference type="Pfam" id="PF05907">
    <property type="entry name" value="CXXC_Zn-b_euk"/>
    <property type="match status" value="1"/>
</dbReference>
<dbReference type="Proteomes" id="UP001168098">
    <property type="component" value="Unassembled WGS sequence"/>
</dbReference>
<proteinExistence type="inferred from homology"/>
<protein>
    <submittedName>
        <fullName evidence="4">Uncharacterized protein</fullName>
    </submittedName>
</protein>
<comment type="similarity">
    <text evidence="1">Belongs to the UPF0587 family.</text>
</comment>
<comment type="caution">
    <text evidence="4">The sequence shown here is derived from an EMBL/GenBank/DDBJ whole genome shotgun (WGS) entry which is preliminary data.</text>
</comment>
<evidence type="ECO:0000313" key="5">
    <source>
        <dbReference type="Proteomes" id="UP001168098"/>
    </source>
</evidence>
<dbReference type="InterPro" id="IPR008584">
    <property type="entry name" value="CXXC_Zn-binding_euk"/>
</dbReference>
<dbReference type="GO" id="GO:0008270">
    <property type="term" value="F:zinc ion binding"/>
    <property type="evidence" value="ECO:0007669"/>
    <property type="project" value="TreeGrafter"/>
</dbReference>
<name>A0AA38ZPP0_VITRO</name>